<comment type="caution">
    <text evidence="7">The sequence shown here is derived from an EMBL/GenBank/DDBJ whole genome shotgun (WGS) entry which is preliminary data.</text>
</comment>
<dbReference type="AlphaFoldDB" id="A0A7Z7IL39"/>
<gene>
    <name evidence="7" type="ORF">MSIMFB_03062</name>
</gene>
<keyword evidence="5 6" id="KW-0949">S-adenosyl-L-methionine</keyword>
<accession>A0A7Z7IL39</accession>
<evidence type="ECO:0000256" key="4">
    <source>
        <dbReference type="ARBA" id="ARBA00022679"/>
    </source>
</evidence>
<dbReference type="PANTHER" id="PTHR43619">
    <property type="entry name" value="S-ADENOSYL-L-METHIONINE-DEPENDENT METHYLTRANSFERASE YKTD-RELATED"/>
    <property type="match status" value="1"/>
</dbReference>
<dbReference type="SUPFAM" id="SSF53335">
    <property type="entry name" value="S-adenosyl-L-methionine-dependent methyltransferases"/>
    <property type="match status" value="1"/>
</dbReference>
<dbReference type="InterPro" id="IPR011610">
    <property type="entry name" value="SAM_mthyl_Trfase_ML2640-like"/>
</dbReference>
<dbReference type="NCBIfam" id="TIGR00027">
    <property type="entry name" value="mthyl_TIGR00027"/>
    <property type="match status" value="1"/>
</dbReference>
<dbReference type="Pfam" id="PF04072">
    <property type="entry name" value="LCM"/>
    <property type="match status" value="1"/>
</dbReference>
<dbReference type="InterPro" id="IPR007213">
    <property type="entry name" value="Ppm1/Ppm2/Tcmp"/>
</dbReference>
<reference evidence="7 8" key="1">
    <citation type="submission" date="2017-10" db="EMBL/GenBank/DDBJ databases">
        <authorList>
            <consortium name="Urmite Genomes"/>
        </authorList>
    </citation>
    <scope>NUCLEOTIDE SEQUENCE [LARGE SCALE GENOMIC DNA]</scope>
    <source>
        <strain evidence="7 8">FB-527</strain>
    </source>
</reference>
<sequence length="298" mass="33003">MSRPVGKLSPAECITQTMADAGHVITHVSDTARWTALHRATESKRPDALFSDPLAERLAGERGRAIVARSPRTTRNGWWLVARTKIIDDIIFEAIADGCDRVLNLAAGLDTRPYRLSLPPDLPGVEADLPPLLAEKSRLLADQTPRCRLIRSAVDLADPRPRNDFFNQALDGAAKALVLTEGLLMYLDERDVVALSEAIKRPEVAWWVLELAGPGLKKMLNKKIAGMLQNAPFKFAPENGLAFFEDLGWRIAETEPLLAAAHRFRRLPMSMRLVARLPQPDPRHPGGRPWSAVAVLTR</sequence>
<evidence type="ECO:0000256" key="1">
    <source>
        <dbReference type="ARBA" id="ARBA00003907"/>
    </source>
</evidence>
<keyword evidence="4 7" id="KW-0808">Transferase</keyword>
<dbReference type="EC" id="2.1.1.-" evidence="6"/>
<protein>
    <recommendedName>
        <fullName evidence="6">S-adenosyl-L-methionine-dependent methyltransferase</fullName>
        <ecNumber evidence="6">2.1.1.-</ecNumber>
    </recommendedName>
</protein>
<dbReference type="PANTHER" id="PTHR43619:SF2">
    <property type="entry name" value="S-ADENOSYL-L-METHIONINE-DEPENDENT METHYLTRANSFERASES SUPERFAMILY PROTEIN"/>
    <property type="match status" value="1"/>
</dbReference>
<dbReference type="EMBL" id="OCTY01000002">
    <property type="protein sequence ID" value="SOJ55580.1"/>
    <property type="molecule type" value="Genomic_DNA"/>
</dbReference>
<organism evidence="7 8">
    <name type="scientific">Mycobacterium simulans</name>
    <dbReference type="NCBI Taxonomy" id="627089"/>
    <lineage>
        <taxon>Bacteria</taxon>
        <taxon>Bacillati</taxon>
        <taxon>Actinomycetota</taxon>
        <taxon>Actinomycetes</taxon>
        <taxon>Mycobacteriales</taxon>
        <taxon>Mycobacteriaceae</taxon>
        <taxon>Mycobacterium</taxon>
    </lineage>
</organism>
<name>A0A7Z7IL39_9MYCO</name>
<proteinExistence type="inferred from homology"/>
<evidence type="ECO:0000256" key="2">
    <source>
        <dbReference type="ARBA" id="ARBA00008138"/>
    </source>
</evidence>
<keyword evidence="3 6" id="KW-0489">Methyltransferase</keyword>
<evidence type="ECO:0000256" key="3">
    <source>
        <dbReference type="ARBA" id="ARBA00022603"/>
    </source>
</evidence>
<keyword evidence="8" id="KW-1185">Reference proteome</keyword>
<evidence type="ECO:0000313" key="8">
    <source>
        <dbReference type="Proteomes" id="UP000554965"/>
    </source>
</evidence>
<evidence type="ECO:0000256" key="6">
    <source>
        <dbReference type="RuleBase" id="RU362030"/>
    </source>
</evidence>
<dbReference type="GO" id="GO:0008168">
    <property type="term" value="F:methyltransferase activity"/>
    <property type="evidence" value="ECO:0007669"/>
    <property type="project" value="UniProtKB-UniRule"/>
</dbReference>
<evidence type="ECO:0000256" key="5">
    <source>
        <dbReference type="ARBA" id="ARBA00022691"/>
    </source>
</evidence>
<dbReference type="Gene3D" id="3.40.50.150">
    <property type="entry name" value="Vaccinia Virus protein VP39"/>
    <property type="match status" value="1"/>
</dbReference>
<dbReference type="InterPro" id="IPR029063">
    <property type="entry name" value="SAM-dependent_MTases_sf"/>
</dbReference>
<evidence type="ECO:0000313" key="7">
    <source>
        <dbReference type="EMBL" id="SOJ55580.1"/>
    </source>
</evidence>
<comment type="function">
    <text evidence="1 6">Exhibits S-adenosyl-L-methionine-dependent methyltransferase activity.</text>
</comment>
<dbReference type="GO" id="GO:0032259">
    <property type="term" value="P:methylation"/>
    <property type="evidence" value="ECO:0007669"/>
    <property type="project" value="UniProtKB-KW"/>
</dbReference>
<dbReference type="Proteomes" id="UP000554965">
    <property type="component" value="Unassembled WGS sequence"/>
</dbReference>
<comment type="similarity">
    <text evidence="2 6">Belongs to the UPF0677 family.</text>
</comment>